<dbReference type="EMBL" id="MCFJ01000010">
    <property type="protein sequence ID" value="ORY61583.1"/>
    <property type="molecule type" value="Genomic_DNA"/>
</dbReference>
<comment type="caution">
    <text evidence="1">The sequence shown here is derived from an EMBL/GenBank/DDBJ whole genome shotgun (WGS) entry which is preliminary data.</text>
</comment>
<sequence length="442" mass="48965">MWDNIGFGTVFKHSNQYCCPNDGRIALLDCHWAGKVDYADNTCGGSEVTLLTDERGNSYGGCIWCRQRTLCCTSNTEAYQTESCDVDLCDLNQTACDNDDVGEIKAHLNHLEVRAALPGQPRPKTIQLAKLLGTAIYKGKELTLTSRPYWPGLKSLKGDGSETLVIKGGYSLLKDACSSTALKFIPAASLPTKGFQMEHLREINMIEKFVHSLLTGIKYSGDSMTNTFDPLAIVAGWNKAYDVTLPRIGFIVKDAPLFTEPLTPNDRFFETIGSYAYREGVSFLPDSLNLLKRTLMMGNSPLGTINNFKCLVDQVANKGDEVIMKKVTGSIQGTIGVFNYLNDAALHVSFVAAGKTLTREMGYADNYIPELKGILAAWKEWEPDYYAEVVSRASGWFTDRTRLIMQRFPNSGTLKNPAIMKFVYDTTLLAAQRDRIKSPLAD</sequence>
<dbReference type="Proteomes" id="UP000193689">
    <property type="component" value="Unassembled WGS sequence"/>
</dbReference>
<evidence type="ECO:0000313" key="1">
    <source>
        <dbReference type="EMBL" id="ORY61583.1"/>
    </source>
</evidence>
<dbReference type="AlphaFoldDB" id="A0A1Y2DQK8"/>
<gene>
    <name evidence="1" type="ORF">BCR38DRAFT_411445</name>
</gene>
<reference evidence="1 2" key="1">
    <citation type="submission" date="2016-07" db="EMBL/GenBank/DDBJ databases">
        <title>Pervasive Adenine N6-methylation of Active Genes in Fungi.</title>
        <authorList>
            <consortium name="DOE Joint Genome Institute"/>
            <person name="Mondo S.J."/>
            <person name="Dannebaum R.O."/>
            <person name="Kuo R.C."/>
            <person name="Labutti K."/>
            <person name="Haridas S."/>
            <person name="Kuo A."/>
            <person name="Salamov A."/>
            <person name="Ahrendt S.R."/>
            <person name="Lipzen A."/>
            <person name="Sullivan W."/>
            <person name="Andreopoulos W.B."/>
            <person name="Clum A."/>
            <person name="Lindquist E."/>
            <person name="Daum C."/>
            <person name="Ramamoorthy G.K."/>
            <person name="Gryganskyi A."/>
            <person name="Culley D."/>
            <person name="Magnuson J.K."/>
            <person name="James T.Y."/>
            <person name="O'Malley M.A."/>
            <person name="Stajich J.E."/>
            <person name="Spatafora J.W."/>
            <person name="Visel A."/>
            <person name="Grigoriev I.V."/>
        </authorList>
    </citation>
    <scope>NUCLEOTIDE SEQUENCE [LARGE SCALE GENOMIC DNA]</scope>
    <source>
        <strain evidence="1 2">CBS 129021</strain>
    </source>
</reference>
<dbReference type="OrthoDB" id="4686811at2759"/>
<keyword evidence="2" id="KW-1185">Reference proteome</keyword>
<dbReference type="GeneID" id="63774792"/>
<dbReference type="InParanoid" id="A0A1Y2DQK8"/>
<evidence type="ECO:0000313" key="2">
    <source>
        <dbReference type="Proteomes" id="UP000193689"/>
    </source>
</evidence>
<dbReference type="RefSeq" id="XP_040713660.1">
    <property type="nucleotide sequence ID" value="XM_040858580.1"/>
</dbReference>
<proteinExistence type="predicted"/>
<protein>
    <submittedName>
        <fullName evidence="1">Uncharacterized protein</fullName>
    </submittedName>
</protein>
<organism evidence="1 2">
    <name type="scientific">Pseudomassariella vexata</name>
    <dbReference type="NCBI Taxonomy" id="1141098"/>
    <lineage>
        <taxon>Eukaryota</taxon>
        <taxon>Fungi</taxon>
        <taxon>Dikarya</taxon>
        <taxon>Ascomycota</taxon>
        <taxon>Pezizomycotina</taxon>
        <taxon>Sordariomycetes</taxon>
        <taxon>Xylariomycetidae</taxon>
        <taxon>Amphisphaeriales</taxon>
        <taxon>Pseudomassariaceae</taxon>
        <taxon>Pseudomassariella</taxon>
    </lineage>
</organism>
<dbReference type="STRING" id="1141098.A0A1Y2DQK8"/>
<name>A0A1Y2DQK8_9PEZI</name>
<accession>A0A1Y2DQK8</accession>